<dbReference type="PANTHER" id="PTHR32089:SF112">
    <property type="entry name" value="LYSOZYME-LIKE PROTEIN-RELATED"/>
    <property type="match status" value="1"/>
</dbReference>
<evidence type="ECO:0000313" key="10">
    <source>
        <dbReference type="EMBL" id="WEK54201.1"/>
    </source>
</evidence>
<feature type="domain" description="Methyl-accepting transducer" evidence="8">
    <location>
        <begin position="397"/>
        <end position="647"/>
    </location>
</feature>
<dbReference type="GO" id="GO:0005886">
    <property type="term" value="C:plasma membrane"/>
    <property type="evidence" value="ECO:0007669"/>
    <property type="project" value="UniProtKB-SubCell"/>
</dbReference>
<evidence type="ECO:0000256" key="2">
    <source>
        <dbReference type="ARBA" id="ARBA00022475"/>
    </source>
</evidence>
<dbReference type="SMART" id="SM00283">
    <property type="entry name" value="MA"/>
    <property type="match status" value="1"/>
</dbReference>
<feature type="transmembrane region" description="Helical" evidence="7">
    <location>
        <begin position="302"/>
        <end position="326"/>
    </location>
</feature>
<dbReference type="InterPro" id="IPR004089">
    <property type="entry name" value="MCPsignal_dom"/>
</dbReference>
<dbReference type="SMART" id="SM00304">
    <property type="entry name" value="HAMP"/>
    <property type="match status" value="2"/>
</dbReference>
<accession>A0AA95JBL3</accession>
<gene>
    <name evidence="10" type="ORF">P0Y55_16825</name>
</gene>
<dbReference type="GO" id="GO:0007165">
    <property type="term" value="P:signal transduction"/>
    <property type="evidence" value="ECO:0007669"/>
    <property type="project" value="UniProtKB-KW"/>
</dbReference>
<dbReference type="SUPFAM" id="SSF58104">
    <property type="entry name" value="Methyl-accepting chemotaxis protein (MCP) signaling domain"/>
    <property type="match status" value="1"/>
</dbReference>
<dbReference type="PROSITE" id="PS50885">
    <property type="entry name" value="HAMP"/>
    <property type="match status" value="1"/>
</dbReference>
<dbReference type="Gene3D" id="6.10.340.10">
    <property type="match status" value="1"/>
</dbReference>
<dbReference type="AlphaFoldDB" id="A0AA95JBL3"/>
<dbReference type="Pfam" id="PF00015">
    <property type="entry name" value="MCPsignal"/>
    <property type="match status" value="1"/>
</dbReference>
<feature type="transmembrane region" description="Helical" evidence="7">
    <location>
        <begin position="21"/>
        <end position="43"/>
    </location>
</feature>
<sequence>MTNSMSILRMLFRSPKRSVGTRLFVLFVCIISVLVGGVGFISYRIASDSLIRHIEASSEQTISLAGEKLDMKMQFYLNVANQLTNNSSFTKNLFQITIPDLGKEERERRSNEIQDLFDQLALSDPQIRDITLIPLEDEVNPVSTKREGLEIDQSAAWVEQVRAAQGKAVWLPITSNGYLGSDSKSLFAYGQLLGRNNIGSREFILLIQIETAMLEGMIRDVQISQGGVTAIVDASGRLMTSNQPAESLSSFKVPSVEARTGSIQLTEDTGSKLYAYRVSPISNWTVVGYTPLKELTGAIDQIGLLTLLAIAGCLLIAFIIGVWLIYMIGIPMNRMEALMSQAAHGDFRNRLRIKGKDELANVSEAFNRMMQQIGELVQETRQTVNEVGASSMQMEAAATKTAQSAVEISIASDQIAQGAVELASNADRSNQRVELMGERLADALKLQDIMAASAEEVNGVCRNSRVTVDELIAKSTESEQRFHTVSTRIDGLSNSTQAIYAMLQFMTDLSKRIKILSLNASIEATRSGAMGAGFRVIADEIRKLAEQSGASIGQVGQLTETIHEEMSATVLAMTDARSIFKQLIGEVHSVHRVFEIVQTQMDRLINGSIDVTSAIKHLNETQGILVASIQEVSAVSQQSSASSEQVASLCVAQSIVGEELVLLSEQLKVSSFKLNNQMTNFQVE</sequence>
<reference evidence="10" key="1">
    <citation type="submission" date="2023-03" db="EMBL/GenBank/DDBJ databases">
        <title>Andean soil-derived lignocellulolytic bacterial consortium as a source of novel taxa and putative plastic-active enzymes.</title>
        <authorList>
            <person name="Diaz-Garcia L."/>
            <person name="Chuvochina M."/>
            <person name="Feuerriegel G."/>
            <person name="Bunk B."/>
            <person name="Sproer C."/>
            <person name="Streit W.R."/>
            <person name="Rodriguez L.M."/>
            <person name="Overmann J."/>
            <person name="Jimenez D.J."/>
        </authorList>
    </citation>
    <scope>NUCLEOTIDE SEQUENCE</scope>
    <source>
        <strain evidence="10">MAG 2441</strain>
    </source>
</reference>
<comment type="subcellular location">
    <subcellularLocation>
        <location evidence="1">Cell membrane</location>
    </subcellularLocation>
</comment>
<evidence type="ECO:0000256" key="3">
    <source>
        <dbReference type="ARBA" id="ARBA00023136"/>
    </source>
</evidence>
<keyword evidence="2" id="KW-1003">Cell membrane</keyword>
<evidence type="ECO:0000256" key="5">
    <source>
        <dbReference type="ARBA" id="ARBA00029447"/>
    </source>
</evidence>
<evidence type="ECO:0000256" key="1">
    <source>
        <dbReference type="ARBA" id="ARBA00004236"/>
    </source>
</evidence>
<name>A0AA95JBL3_9BACL</name>
<dbReference type="Pfam" id="PF00672">
    <property type="entry name" value="HAMP"/>
    <property type="match status" value="1"/>
</dbReference>
<keyword evidence="11" id="KW-1185">Reference proteome</keyword>
<evidence type="ECO:0000256" key="6">
    <source>
        <dbReference type="PROSITE-ProRule" id="PRU00284"/>
    </source>
</evidence>
<keyword evidence="7" id="KW-1133">Transmembrane helix</keyword>
<proteinExistence type="inferred from homology"/>
<keyword evidence="7" id="KW-0812">Transmembrane</keyword>
<keyword evidence="4 6" id="KW-0807">Transducer</keyword>
<evidence type="ECO:0000256" key="4">
    <source>
        <dbReference type="ARBA" id="ARBA00023224"/>
    </source>
</evidence>
<dbReference type="PROSITE" id="PS50111">
    <property type="entry name" value="CHEMOTAXIS_TRANSDUC_2"/>
    <property type="match status" value="1"/>
</dbReference>
<dbReference type="InterPro" id="IPR003660">
    <property type="entry name" value="HAMP_dom"/>
</dbReference>
<keyword evidence="3 7" id="KW-0472">Membrane</keyword>
<dbReference type="PANTHER" id="PTHR32089">
    <property type="entry name" value="METHYL-ACCEPTING CHEMOTAXIS PROTEIN MCPB"/>
    <property type="match status" value="1"/>
</dbReference>
<evidence type="ECO:0000259" key="9">
    <source>
        <dbReference type="PROSITE" id="PS50885"/>
    </source>
</evidence>
<feature type="domain" description="HAMP" evidence="9">
    <location>
        <begin position="331"/>
        <end position="378"/>
    </location>
</feature>
<comment type="similarity">
    <text evidence="5">Belongs to the methyl-accepting chemotaxis (MCP) protein family.</text>
</comment>
<dbReference type="EMBL" id="CP119317">
    <property type="protein sequence ID" value="WEK54201.1"/>
    <property type="molecule type" value="Genomic_DNA"/>
</dbReference>
<evidence type="ECO:0000313" key="11">
    <source>
        <dbReference type="Proteomes" id="UP001178662"/>
    </source>
</evidence>
<dbReference type="Proteomes" id="UP001178662">
    <property type="component" value="Chromosome"/>
</dbReference>
<dbReference type="Gene3D" id="1.10.287.950">
    <property type="entry name" value="Methyl-accepting chemotaxis protein"/>
    <property type="match status" value="1"/>
</dbReference>
<evidence type="ECO:0000259" key="8">
    <source>
        <dbReference type="PROSITE" id="PS50111"/>
    </source>
</evidence>
<evidence type="ECO:0000256" key="7">
    <source>
        <dbReference type="SAM" id="Phobius"/>
    </source>
</evidence>
<dbReference type="CDD" id="cd06225">
    <property type="entry name" value="HAMP"/>
    <property type="match status" value="1"/>
</dbReference>
<dbReference type="CDD" id="cd18774">
    <property type="entry name" value="PDC2_HK_sensor"/>
    <property type="match status" value="1"/>
</dbReference>
<organism evidence="10 11">
    <name type="scientific">Candidatus Cohnella colombiensis</name>
    <dbReference type="NCBI Taxonomy" id="3121368"/>
    <lineage>
        <taxon>Bacteria</taxon>
        <taxon>Bacillati</taxon>
        <taxon>Bacillota</taxon>
        <taxon>Bacilli</taxon>
        <taxon>Bacillales</taxon>
        <taxon>Paenibacillaceae</taxon>
        <taxon>Cohnella</taxon>
    </lineage>
</organism>
<protein>
    <submittedName>
        <fullName evidence="10">Methyl-accepting chemotaxis protein</fullName>
    </submittedName>
</protein>